<feature type="chain" id="PRO_5046720543" evidence="10">
    <location>
        <begin position="30"/>
        <end position="764"/>
    </location>
</feature>
<dbReference type="Pfam" id="PF07715">
    <property type="entry name" value="Plug"/>
    <property type="match status" value="1"/>
</dbReference>
<protein>
    <submittedName>
        <fullName evidence="13">TonB-dependent receptor</fullName>
    </submittedName>
</protein>
<dbReference type="Proteomes" id="UP000282926">
    <property type="component" value="Unassembled WGS sequence"/>
</dbReference>
<gene>
    <name evidence="13" type="ORF">EA187_18990</name>
</gene>
<comment type="subcellular location">
    <subcellularLocation>
        <location evidence="1">Cell outer membrane</location>
        <topology evidence="1">Multi-pass membrane protein</topology>
    </subcellularLocation>
</comment>
<dbReference type="Gene3D" id="2.40.170.20">
    <property type="entry name" value="TonB-dependent receptor, beta-barrel domain"/>
    <property type="match status" value="1"/>
</dbReference>
<feature type="domain" description="TonB-dependent receptor-like beta-barrel" evidence="11">
    <location>
        <begin position="340"/>
        <end position="718"/>
    </location>
</feature>
<evidence type="ECO:0000259" key="12">
    <source>
        <dbReference type="Pfam" id="PF07715"/>
    </source>
</evidence>
<evidence type="ECO:0000313" key="14">
    <source>
        <dbReference type="Proteomes" id="UP000282926"/>
    </source>
</evidence>
<keyword evidence="5 8" id="KW-0798">TonB box</keyword>
<keyword evidence="14" id="KW-1185">Reference proteome</keyword>
<dbReference type="RefSeq" id="WP_127781303.1">
    <property type="nucleotide sequence ID" value="NZ_SADD01000018.1"/>
</dbReference>
<dbReference type="EMBL" id="SADD01000018">
    <property type="protein sequence ID" value="RVU41431.1"/>
    <property type="molecule type" value="Genomic_DNA"/>
</dbReference>
<evidence type="ECO:0000256" key="2">
    <source>
        <dbReference type="ARBA" id="ARBA00022448"/>
    </source>
</evidence>
<evidence type="ECO:0000259" key="11">
    <source>
        <dbReference type="Pfam" id="PF00593"/>
    </source>
</evidence>
<dbReference type="Gene3D" id="2.170.130.10">
    <property type="entry name" value="TonB-dependent receptor, plug domain"/>
    <property type="match status" value="1"/>
</dbReference>
<dbReference type="InterPro" id="IPR000531">
    <property type="entry name" value="Beta-barrel_TonB"/>
</dbReference>
<sequence length="764" mass="81922">MRLTRGRQALRLVALSLLAIMGGMPAAWAQTPADPTDEPAIDALAPDQDDAPTIDALAPEQDDEPAIDALAPEQDDAPAIDALAPEQDDAPTIDALAPEQDDAPDDTLRVTVRANLPRTLTSATMTLGRQDLEAAPARNAEELLRQVPGLTLIQHGSEGKGHQFFLRGFDAVHGADLELTLGGVPLNEWSNIHGQGYIDLGVVLPEVVESMHVIKGPFALHQGLFGMAGTVDYRPGVSPQFLDGEALQSHVALTGGTTGRLRLFGRHASADGASFAAAEVMRDAGYGEQRGIERATLNASTSELRLWGGSLSTFFAAGASRFELPGTLRSADVEAGSIGFYDAYDDRGRGQSARVLGSATWQGRGVLTAGDMLRLRLDGAARDLVLFENFTGYLGDPANGDRTRQAHRTFGGGADLFYSRPLIARMSFVGGAHLRGEHVTQSERGVDADLATTSTLRALQGIHSTLGARAGLRLQPTARLRMDLGGRFDAAFLRATDTTLASPPSSADGATGQELLLALSPRASARYKPNERWTFFAAYGRGLRPPELRAFAGASAELAATFSQSHAAELGVRTFPADWLGITLTGFATLLDREVFFDHLSATTIELPSSRRLGAEIFLDIYPTDWMHLSGDLTWVDARFTDPDFTNLNQPVPQVPTLTAGAHWVVNHASGLGGGLRFLAVAPRNLPAGARSAPLTRFDATLGYRWHHWQISLDLENLLNQHLREGEYVYASHWPQGTSGSRLPVLHQSAGPPLTARLTVSAEF</sequence>
<dbReference type="PANTHER" id="PTHR30069:SF36">
    <property type="entry name" value="BLL6948 PROTEIN"/>
    <property type="match status" value="1"/>
</dbReference>
<organism evidence="13 14">
    <name type="scientific">Lujinxingia sediminis</name>
    <dbReference type="NCBI Taxonomy" id="2480984"/>
    <lineage>
        <taxon>Bacteria</taxon>
        <taxon>Deltaproteobacteria</taxon>
        <taxon>Bradymonadales</taxon>
        <taxon>Lujinxingiaceae</taxon>
        <taxon>Lujinxingia</taxon>
    </lineage>
</organism>
<evidence type="ECO:0000256" key="7">
    <source>
        <dbReference type="ARBA" id="ARBA00023237"/>
    </source>
</evidence>
<evidence type="ECO:0000256" key="9">
    <source>
        <dbReference type="SAM" id="MobiDB-lite"/>
    </source>
</evidence>
<evidence type="ECO:0000256" key="4">
    <source>
        <dbReference type="ARBA" id="ARBA00022692"/>
    </source>
</evidence>
<evidence type="ECO:0000256" key="6">
    <source>
        <dbReference type="ARBA" id="ARBA00023136"/>
    </source>
</evidence>
<evidence type="ECO:0000256" key="5">
    <source>
        <dbReference type="ARBA" id="ARBA00023077"/>
    </source>
</evidence>
<accession>A0ABY0CNA6</accession>
<dbReference type="InterPro" id="IPR036942">
    <property type="entry name" value="Beta-barrel_TonB_sf"/>
</dbReference>
<keyword evidence="7" id="KW-0998">Cell outer membrane</keyword>
<dbReference type="Pfam" id="PF00593">
    <property type="entry name" value="TonB_dep_Rec_b-barrel"/>
    <property type="match status" value="1"/>
</dbReference>
<dbReference type="InterPro" id="IPR012910">
    <property type="entry name" value="Plug_dom"/>
</dbReference>
<feature type="signal peptide" evidence="10">
    <location>
        <begin position="1"/>
        <end position="29"/>
    </location>
</feature>
<name>A0ABY0CNA6_9DELT</name>
<keyword evidence="6 8" id="KW-0472">Membrane</keyword>
<dbReference type="InterPro" id="IPR039426">
    <property type="entry name" value="TonB-dep_rcpt-like"/>
</dbReference>
<keyword evidence="2" id="KW-0813">Transport</keyword>
<dbReference type="SUPFAM" id="SSF56935">
    <property type="entry name" value="Porins"/>
    <property type="match status" value="1"/>
</dbReference>
<evidence type="ECO:0000256" key="1">
    <source>
        <dbReference type="ARBA" id="ARBA00004571"/>
    </source>
</evidence>
<keyword evidence="10" id="KW-0732">Signal</keyword>
<dbReference type="PANTHER" id="PTHR30069">
    <property type="entry name" value="TONB-DEPENDENT OUTER MEMBRANE RECEPTOR"/>
    <property type="match status" value="1"/>
</dbReference>
<comment type="similarity">
    <text evidence="8">Belongs to the TonB-dependent receptor family.</text>
</comment>
<feature type="domain" description="TonB-dependent receptor plug" evidence="12">
    <location>
        <begin position="119"/>
        <end position="230"/>
    </location>
</feature>
<dbReference type="InterPro" id="IPR037066">
    <property type="entry name" value="Plug_dom_sf"/>
</dbReference>
<reference evidence="13 14" key="1">
    <citation type="submission" date="2019-01" db="EMBL/GenBank/DDBJ databases">
        <title>Lujinxingia litoralis gen. nov., sp. nov. and Lujinxingia sediminis gen. nov., sp. nov., new members in the order Bradymonadales, isolated from coastal sediment.</title>
        <authorList>
            <person name="Li C.-M."/>
        </authorList>
    </citation>
    <scope>NUCLEOTIDE SEQUENCE [LARGE SCALE GENOMIC DNA]</scope>
    <source>
        <strain evidence="13 14">SEH01</strain>
    </source>
</reference>
<keyword evidence="4" id="KW-0812">Transmembrane</keyword>
<evidence type="ECO:0000256" key="10">
    <source>
        <dbReference type="SAM" id="SignalP"/>
    </source>
</evidence>
<evidence type="ECO:0000256" key="3">
    <source>
        <dbReference type="ARBA" id="ARBA00022452"/>
    </source>
</evidence>
<keyword evidence="3" id="KW-1134">Transmembrane beta strand</keyword>
<evidence type="ECO:0000313" key="13">
    <source>
        <dbReference type="EMBL" id="RVU41431.1"/>
    </source>
</evidence>
<feature type="region of interest" description="Disordered" evidence="9">
    <location>
        <begin position="29"/>
        <end position="54"/>
    </location>
</feature>
<keyword evidence="13" id="KW-0675">Receptor</keyword>
<comment type="caution">
    <text evidence="13">The sequence shown here is derived from an EMBL/GenBank/DDBJ whole genome shotgun (WGS) entry which is preliminary data.</text>
</comment>
<proteinExistence type="inferred from homology"/>
<evidence type="ECO:0000256" key="8">
    <source>
        <dbReference type="RuleBase" id="RU003357"/>
    </source>
</evidence>